<sequence>MNTQLEKHIIKNIPPTVYYIPDFITPEEEQHILKNVYSVPKPKWTSLSHRRLQDYGGVPHKNGMIVEDIPSWLQVYMDKVTNLNIFGDKSPNHVLVNEYLSNQGIMPHTDGPLFHSMVTTISCGSHTMLEILENNDKREKVCDILLENRSLVIFTDKIYIKYLHGIREMERDEITGEIVNLDLCKEKYEIGQVLERQTRVSLTIRHVPKVLKIKLCNLQKR</sequence>
<feature type="domain" description="Fe2OG dioxygenase" evidence="9">
    <location>
        <begin position="90"/>
        <end position="208"/>
    </location>
</feature>
<dbReference type="GeneID" id="112905110"/>
<dbReference type="GO" id="GO:0051213">
    <property type="term" value="F:dioxygenase activity"/>
    <property type="evidence" value="ECO:0007669"/>
    <property type="project" value="UniProtKB-KW"/>
</dbReference>
<dbReference type="KEGG" id="apln:112905110"/>
<accession>A0A7F5R9K3</accession>
<dbReference type="SUPFAM" id="SSF51197">
    <property type="entry name" value="Clavaminate synthase-like"/>
    <property type="match status" value="1"/>
</dbReference>
<comment type="cofactor">
    <cofactor evidence="1">
        <name>Fe(2+)</name>
        <dbReference type="ChEBI" id="CHEBI:29033"/>
    </cofactor>
</comment>
<keyword evidence="7" id="KW-0408">Iron</keyword>
<evidence type="ECO:0000256" key="4">
    <source>
        <dbReference type="ARBA" id="ARBA00022723"/>
    </source>
</evidence>
<keyword evidence="6" id="KW-0560">Oxidoreductase</keyword>
<dbReference type="PANTHER" id="PTHR46030">
    <property type="entry name" value="ALPHA-KETOGLUTARATE-DEPENDENT DIOXYGENASE ALKB HOMOLOG 6"/>
    <property type="match status" value="1"/>
</dbReference>
<keyword evidence="8" id="KW-0539">Nucleus</keyword>
<keyword evidence="5 11" id="KW-0223">Dioxygenase</keyword>
<evidence type="ECO:0000259" key="9">
    <source>
        <dbReference type="PROSITE" id="PS51471"/>
    </source>
</evidence>
<dbReference type="Gene3D" id="2.60.120.590">
    <property type="entry name" value="Alpha-ketoglutarate-dependent dioxygenase AlkB-like"/>
    <property type="match status" value="1"/>
</dbReference>
<dbReference type="FunCoup" id="A0A7F5R9K3">
    <property type="interactions" value="545"/>
</dbReference>
<dbReference type="PROSITE" id="PS51471">
    <property type="entry name" value="FE2OG_OXY"/>
    <property type="match status" value="1"/>
</dbReference>
<dbReference type="InterPro" id="IPR005123">
    <property type="entry name" value="Oxoglu/Fe-dep_dioxygenase_dom"/>
</dbReference>
<comment type="similarity">
    <text evidence="3">Belongs to the alkB family.</text>
</comment>
<evidence type="ECO:0000256" key="7">
    <source>
        <dbReference type="ARBA" id="ARBA00023004"/>
    </source>
</evidence>
<keyword evidence="10" id="KW-1185">Reference proteome</keyword>
<dbReference type="Pfam" id="PF13532">
    <property type="entry name" value="2OG-FeII_Oxy_2"/>
    <property type="match status" value="1"/>
</dbReference>
<dbReference type="InterPro" id="IPR027450">
    <property type="entry name" value="AlkB-like"/>
</dbReference>
<dbReference type="RefSeq" id="XP_025832653.1">
    <property type="nucleotide sequence ID" value="XM_025976868.1"/>
</dbReference>
<keyword evidence="4" id="KW-0479">Metal-binding</keyword>
<dbReference type="InterPro" id="IPR037151">
    <property type="entry name" value="AlkB-like_sf"/>
</dbReference>
<evidence type="ECO:0000256" key="2">
    <source>
        <dbReference type="ARBA" id="ARBA00004123"/>
    </source>
</evidence>
<dbReference type="GO" id="GO:0046872">
    <property type="term" value="F:metal ion binding"/>
    <property type="evidence" value="ECO:0007669"/>
    <property type="project" value="UniProtKB-KW"/>
</dbReference>
<dbReference type="PANTHER" id="PTHR46030:SF1">
    <property type="entry name" value="ALPHA-KETOGLUTARATE-DEPENDENT DIOXYGENASE ALKB HOMOLOG 6"/>
    <property type="match status" value="1"/>
</dbReference>
<proteinExistence type="inferred from homology"/>
<evidence type="ECO:0000313" key="11">
    <source>
        <dbReference type="RefSeq" id="XP_025832653.1"/>
    </source>
</evidence>
<protein>
    <submittedName>
        <fullName evidence="11">Alpha-ketoglutarate-dependent dioxygenase alkB homolog 6</fullName>
    </submittedName>
</protein>
<evidence type="ECO:0000256" key="1">
    <source>
        <dbReference type="ARBA" id="ARBA00001954"/>
    </source>
</evidence>
<dbReference type="AlphaFoldDB" id="A0A7F5R9K3"/>
<comment type="subcellular location">
    <subcellularLocation>
        <location evidence="2">Nucleus</location>
    </subcellularLocation>
</comment>
<gene>
    <name evidence="11" type="primary">LOC112905110</name>
</gene>
<organism evidence="10 11">
    <name type="scientific">Agrilus planipennis</name>
    <name type="common">Emerald ash borer</name>
    <name type="synonym">Agrilus marcopoli</name>
    <dbReference type="NCBI Taxonomy" id="224129"/>
    <lineage>
        <taxon>Eukaryota</taxon>
        <taxon>Metazoa</taxon>
        <taxon>Ecdysozoa</taxon>
        <taxon>Arthropoda</taxon>
        <taxon>Hexapoda</taxon>
        <taxon>Insecta</taxon>
        <taxon>Pterygota</taxon>
        <taxon>Neoptera</taxon>
        <taxon>Endopterygota</taxon>
        <taxon>Coleoptera</taxon>
        <taxon>Polyphaga</taxon>
        <taxon>Elateriformia</taxon>
        <taxon>Buprestoidea</taxon>
        <taxon>Buprestidae</taxon>
        <taxon>Agrilinae</taxon>
        <taxon>Agrilus</taxon>
    </lineage>
</organism>
<dbReference type="InParanoid" id="A0A7F5R9K3"/>
<reference evidence="11" key="1">
    <citation type="submission" date="2025-08" db="UniProtKB">
        <authorList>
            <consortium name="RefSeq"/>
        </authorList>
    </citation>
    <scope>IDENTIFICATION</scope>
    <source>
        <tissue evidence="11">Entire body</tissue>
    </source>
</reference>
<evidence type="ECO:0000256" key="6">
    <source>
        <dbReference type="ARBA" id="ARBA00023002"/>
    </source>
</evidence>
<evidence type="ECO:0000256" key="3">
    <source>
        <dbReference type="ARBA" id="ARBA00007879"/>
    </source>
</evidence>
<name>A0A7F5R9K3_AGRPL</name>
<evidence type="ECO:0000256" key="5">
    <source>
        <dbReference type="ARBA" id="ARBA00022964"/>
    </source>
</evidence>
<evidence type="ECO:0000256" key="8">
    <source>
        <dbReference type="ARBA" id="ARBA00023242"/>
    </source>
</evidence>
<dbReference type="Proteomes" id="UP000192223">
    <property type="component" value="Unplaced"/>
</dbReference>
<dbReference type="OrthoDB" id="412814at2759"/>
<evidence type="ECO:0000313" key="10">
    <source>
        <dbReference type="Proteomes" id="UP000192223"/>
    </source>
</evidence>
<dbReference type="GO" id="GO:0005634">
    <property type="term" value="C:nucleus"/>
    <property type="evidence" value="ECO:0007669"/>
    <property type="project" value="UniProtKB-SubCell"/>
</dbReference>
<dbReference type="InterPro" id="IPR032862">
    <property type="entry name" value="ALKBH6"/>
</dbReference>